<accession>A0ABD2KXA9</accession>
<name>A0ABD2KXA9_9BILA</name>
<sequence length="320" mass="36258">MAPKRAKIAPNQAKIAPNRRARCCADSNCEECRRKRAVKAIEADNVRAKNCQGEHDPPSVVQLRLTNPELHREGYSGKDAVVERIHAGPIDVHCPLCDLVYSHYAVKWIGSERNYGDGPGITIIGTNQLDSNDVREFETEKREREERRYEALLSGRVTENIDLVGRVADLEEFAANPDRMAKKIIFELQQQEGEGEEEQRGLEEEEEEEQRGLEEEEEEEEQESGLMEEEGEGQQASTSSIAGKKRKKKTKRSRGGKGFRDWLEKQRELEVSGLEEGLNAGGDGDETEDTVSITSSTAKKGMMNWALFRIKQEKERKKKK</sequence>
<comment type="caution">
    <text evidence="2">The sequence shown here is derived from an EMBL/GenBank/DDBJ whole genome shotgun (WGS) entry which is preliminary data.</text>
</comment>
<evidence type="ECO:0000256" key="1">
    <source>
        <dbReference type="SAM" id="MobiDB-lite"/>
    </source>
</evidence>
<gene>
    <name evidence="2" type="ORF">niasHT_013205</name>
</gene>
<dbReference type="AlphaFoldDB" id="A0ABD2KXA9"/>
<organism evidence="2 3">
    <name type="scientific">Heterodera trifolii</name>
    <dbReference type="NCBI Taxonomy" id="157864"/>
    <lineage>
        <taxon>Eukaryota</taxon>
        <taxon>Metazoa</taxon>
        <taxon>Ecdysozoa</taxon>
        <taxon>Nematoda</taxon>
        <taxon>Chromadorea</taxon>
        <taxon>Rhabditida</taxon>
        <taxon>Tylenchina</taxon>
        <taxon>Tylenchomorpha</taxon>
        <taxon>Tylenchoidea</taxon>
        <taxon>Heteroderidae</taxon>
        <taxon>Heteroderinae</taxon>
        <taxon>Heterodera</taxon>
    </lineage>
</organism>
<evidence type="ECO:0000313" key="2">
    <source>
        <dbReference type="EMBL" id="KAL3107556.1"/>
    </source>
</evidence>
<reference evidence="2 3" key="1">
    <citation type="submission" date="2024-10" db="EMBL/GenBank/DDBJ databases">
        <authorList>
            <person name="Kim D."/>
        </authorList>
    </citation>
    <scope>NUCLEOTIDE SEQUENCE [LARGE SCALE GENOMIC DNA]</scope>
    <source>
        <strain evidence="2">BH-2024</strain>
    </source>
</reference>
<evidence type="ECO:0000313" key="3">
    <source>
        <dbReference type="Proteomes" id="UP001620626"/>
    </source>
</evidence>
<feature type="compositionally biased region" description="Basic and acidic residues" evidence="1">
    <location>
        <begin position="258"/>
        <end position="270"/>
    </location>
</feature>
<feature type="compositionally biased region" description="Basic residues" evidence="1">
    <location>
        <begin position="243"/>
        <end position="257"/>
    </location>
</feature>
<protein>
    <submittedName>
        <fullName evidence="2">Uncharacterized protein</fullName>
    </submittedName>
</protein>
<dbReference type="EMBL" id="JBICBT010000614">
    <property type="protein sequence ID" value="KAL3107556.1"/>
    <property type="molecule type" value="Genomic_DNA"/>
</dbReference>
<feature type="region of interest" description="Disordered" evidence="1">
    <location>
        <begin position="190"/>
        <end position="299"/>
    </location>
</feature>
<keyword evidence="3" id="KW-1185">Reference proteome</keyword>
<dbReference type="Proteomes" id="UP001620626">
    <property type="component" value="Unassembled WGS sequence"/>
</dbReference>
<feature type="compositionally biased region" description="Acidic residues" evidence="1">
    <location>
        <begin position="193"/>
        <end position="232"/>
    </location>
</feature>
<proteinExistence type="predicted"/>